<dbReference type="Proteomes" id="UP000430564">
    <property type="component" value="Unassembled WGS sequence"/>
</dbReference>
<dbReference type="RefSeq" id="WP_152158004.1">
    <property type="nucleotide sequence ID" value="NZ_WEHX01000018.1"/>
</dbReference>
<evidence type="ECO:0000313" key="2">
    <source>
        <dbReference type="Proteomes" id="UP000430564"/>
    </source>
</evidence>
<comment type="caution">
    <text evidence="1">The sequence shown here is derived from an EMBL/GenBank/DDBJ whole genome shotgun (WGS) entry which is preliminary data.</text>
</comment>
<organism evidence="1 2">
    <name type="scientific">Sutterella seckii</name>
    <dbReference type="NCBI Taxonomy" id="1944635"/>
    <lineage>
        <taxon>Bacteria</taxon>
        <taxon>Pseudomonadati</taxon>
        <taxon>Pseudomonadota</taxon>
        <taxon>Betaproteobacteria</taxon>
        <taxon>Burkholderiales</taxon>
        <taxon>Sutterellaceae</taxon>
        <taxon>Sutterella</taxon>
    </lineage>
</organism>
<proteinExistence type="predicted"/>
<sequence length="103" mass="11882">MLILPFLVKAFQDASFDQCAITYILGRGRDVRSAQTARESKFRTSGSGRRFLSSFQPKHLRLYASDQINGHEFNAMINMPFYFSYGHTLNLHIVALRQTFGRF</sequence>
<evidence type="ECO:0000313" key="1">
    <source>
        <dbReference type="EMBL" id="KAB7661461.1"/>
    </source>
</evidence>
<gene>
    <name evidence="1" type="ORF">GBM95_04575</name>
</gene>
<name>A0A6I1EQB6_9BURK</name>
<reference evidence="1 2" key="1">
    <citation type="submission" date="2019-10" db="EMBL/GenBank/DDBJ databases">
        <title>Genome diversity of Sutterella seckii.</title>
        <authorList>
            <person name="Chaplin A.V."/>
            <person name="Sokolova S.R."/>
            <person name="Mosin K.A."/>
            <person name="Ivanova E.L."/>
            <person name="Kochetkova T.O."/>
            <person name="Goltsov A.Y."/>
            <person name="Trofimov D.Y."/>
            <person name="Efimov B.A."/>
        </authorList>
    </citation>
    <scope>NUCLEOTIDE SEQUENCE [LARGE SCALE GENOMIC DNA]</scope>
    <source>
        <strain evidence="1 2">ASD393</strain>
    </source>
</reference>
<dbReference type="EMBL" id="WEHX01000018">
    <property type="protein sequence ID" value="KAB7661461.1"/>
    <property type="molecule type" value="Genomic_DNA"/>
</dbReference>
<accession>A0A6I1EQB6</accession>
<protein>
    <submittedName>
        <fullName evidence="1">Uncharacterized protein</fullName>
    </submittedName>
</protein>
<dbReference type="AlphaFoldDB" id="A0A6I1EQB6"/>